<evidence type="ECO:0000313" key="3">
    <source>
        <dbReference type="Proteomes" id="UP000005870"/>
    </source>
</evidence>
<dbReference type="KEGG" id="psd:DSC_06465"/>
<dbReference type="PANTHER" id="PTHR33930:SF2">
    <property type="entry name" value="BLR3452 PROTEIN"/>
    <property type="match status" value="1"/>
</dbReference>
<dbReference type="InterPro" id="IPR004675">
    <property type="entry name" value="AhpD_core"/>
</dbReference>
<dbReference type="GO" id="GO:0051920">
    <property type="term" value="F:peroxiredoxin activity"/>
    <property type="evidence" value="ECO:0007669"/>
    <property type="project" value="InterPro"/>
</dbReference>
<dbReference type="PANTHER" id="PTHR33930">
    <property type="entry name" value="ALKYL HYDROPEROXIDE REDUCTASE AHPD"/>
    <property type="match status" value="1"/>
</dbReference>
<accession>G7URR6</accession>
<dbReference type="InterPro" id="IPR029032">
    <property type="entry name" value="AhpD-like"/>
</dbReference>
<dbReference type="Proteomes" id="UP000005870">
    <property type="component" value="Chromosome"/>
</dbReference>
<feature type="domain" description="Carboxymuconolactone decarboxylase-like" evidence="1">
    <location>
        <begin position="25"/>
        <end position="107"/>
    </location>
</feature>
<reference evidence="2 3" key="1">
    <citation type="journal article" date="2012" name="J. Bacteriol.">
        <title>Complete Genome Sequence of the BTEX-Degrading Bacterium Pseudoxanthomonas spadix BD-a59.</title>
        <authorList>
            <person name="Lee S.H."/>
            <person name="Jin H.M."/>
            <person name="Lee H.J."/>
            <person name="Kim J.M."/>
            <person name="Jeon C.O."/>
        </authorList>
    </citation>
    <scope>NUCLEOTIDE SEQUENCE [LARGE SCALE GENOMIC DNA]</scope>
    <source>
        <strain evidence="2 3">BD-a59</strain>
    </source>
</reference>
<dbReference type="EMBL" id="CP003093">
    <property type="protein sequence ID" value="AER55944.1"/>
    <property type="molecule type" value="Genomic_DNA"/>
</dbReference>
<dbReference type="RefSeq" id="WP_014160121.1">
    <property type="nucleotide sequence ID" value="NC_016147.2"/>
</dbReference>
<evidence type="ECO:0000313" key="2">
    <source>
        <dbReference type="EMBL" id="AER55944.1"/>
    </source>
</evidence>
<dbReference type="AlphaFoldDB" id="G7URR6"/>
<dbReference type="InterPro" id="IPR003779">
    <property type="entry name" value="CMD-like"/>
</dbReference>
<dbReference type="NCBIfam" id="TIGR00778">
    <property type="entry name" value="ahpD_dom"/>
    <property type="match status" value="1"/>
</dbReference>
<dbReference type="HOGENOM" id="CLU_137228_2_0_6"/>
<dbReference type="SUPFAM" id="SSF69118">
    <property type="entry name" value="AhpD-like"/>
    <property type="match status" value="1"/>
</dbReference>
<name>G7URR6_PSEUP</name>
<evidence type="ECO:0000259" key="1">
    <source>
        <dbReference type="Pfam" id="PF02627"/>
    </source>
</evidence>
<keyword evidence="3" id="KW-1185">Reference proteome</keyword>
<proteinExistence type="predicted"/>
<sequence>MSSNRYQDLTANTNQHLISLRNGLPGVMQGFGALARSAMAPGVLDEKTKELIAMAIGVAVRCEDCLGFHGKALVRVGATEEEVREMLGVAVYMGGGPSLMYAAHALEAFEEFSRAAQAKTGQVER</sequence>
<protein>
    <submittedName>
        <fullName evidence="2">Alkylhydroperoxidase like protein</fullName>
    </submittedName>
</protein>
<dbReference type="STRING" id="1045855.DSC_06465"/>
<organism evidence="2 3">
    <name type="scientific">Pseudoxanthomonas spadix (strain BD-a59)</name>
    <dbReference type="NCBI Taxonomy" id="1045855"/>
    <lineage>
        <taxon>Bacteria</taxon>
        <taxon>Pseudomonadati</taxon>
        <taxon>Pseudomonadota</taxon>
        <taxon>Gammaproteobacteria</taxon>
        <taxon>Lysobacterales</taxon>
        <taxon>Lysobacteraceae</taxon>
        <taxon>Pseudoxanthomonas</taxon>
    </lineage>
</organism>
<dbReference type="eggNOG" id="COG0599">
    <property type="taxonomic scope" value="Bacteria"/>
</dbReference>
<gene>
    <name evidence="2" type="ordered locus">DSC_06465</name>
</gene>
<dbReference type="OrthoDB" id="1683318at2"/>
<dbReference type="Gene3D" id="1.20.1290.10">
    <property type="entry name" value="AhpD-like"/>
    <property type="match status" value="1"/>
</dbReference>
<dbReference type="Pfam" id="PF02627">
    <property type="entry name" value="CMD"/>
    <property type="match status" value="1"/>
</dbReference>